<keyword evidence="3 6" id="KW-1133">Transmembrane helix</keyword>
<evidence type="ECO:0000313" key="9">
    <source>
        <dbReference type="Proteomes" id="UP000316093"/>
    </source>
</evidence>
<evidence type="ECO:0000256" key="2">
    <source>
        <dbReference type="ARBA" id="ARBA00022692"/>
    </source>
</evidence>
<feature type="compositionally biased region" description="Low complexity" evidence="5">
    <location>
        <begin position="296"/>
        <end position="334"/>
    </location>
</feature>
<evidence type="ECO:0000256" key="4">
    <source>
        <dbReference type="ARBA" id="ARBA00023136"/>
    </source>
</evidence>
<dbReference type="KEGG" id="lpy:FIV34_06815"/>
<feature type="domain" description="Bacterial virulence protein VirB8" evidence="7">
    <location>
        <begin position="19"/>
        <end position="236"/>
    </location>
</feature>
<dbReference type="AlphaFoldDB" id="A0A4Y5Z0X9"/>
<evidence type="ECO:0000256" key="6">
    <source>
        <dbReference type="SAM" id="Phobius"/>
    </source>
</evidence>
<dbReference type="Pfam" id="PF04335">
    <property type="entry name" value="VirB8"/>
    <property type="match status" value="1"/>
</dbReference>
<dbReference type="Proteomes" id="UP000316093">
    <property type="component" value="Chromosome"/>
</dbReference>
<evidence type="ECO:0000256" key="1">
    <source>
        <dbReference type="ARBA" id="ARBA00004167"/>
    </source>
</evidence>
<dbReference type="SUPFAM" id="SSF54427">
    <property type="entry name" value="NTF2-like"/>
    <property type="match status" value="1"/>
</dbReference>
<comment type="subcellular location">
    <subcellularLocation>
        <location evidence="1">Membrane</location>
        <topology evidence="1">Single-pass membrane protein</topology>
    </subcellularLocation>
</comment>
<protein>
    <submittedName>
        <fullName evidence="8">Type IV secretion system protein</fullName>
    </submittedName>
</protein>
<dbReference type="CDD" id="cd16424">
    <property type="entry name" value="VirB8"/>
    <property type="match status" value="1"/>
</dbReference>
<feature type="region of interest" description="Disordered" evidence="5">
    <location>
        <begin position="248"/>
        <end position="334"/>
    </location>
</feature>
<evidence type="ECO:0000313" key="8">
    <source>
        <dbReference type="EMBL" id="QDE38932.1"/>
    </source>
</evidence>
<name>A0A4Y5Z0X9_9GAMM</name>
<dbReference type="OrthoDB" id="9816242at2"/>
<dbReference type="EMBL" id="CP041046">
    <property type="protein sequence ID" value="QDE38932.1"/>
    <property type="molecule type" value="Genomic_DNA"/>
</dbReference>
<organism evidence="8 9">
    <name type="scientific">Luteibacter pinisoli</name>
    <dbReference type="NCBI Taxonomy" id="2589080"/>
    <lineage>
        <taxon>Bacteria</taxon>
        <taxon>Pseudomonadati</taxon>
        <taxon>Pseudomonadota</taxon>
        <taxon>Gammaproteobacteria</taxon>
        <taxon>Lysobacterales</taxon>
        <taxon>Rhodanobacteraceae</taxon>
        <taxon>Luteibacter</taxon>
    </lineage>
</organism>
<dbReference type="GO" id="GO:0016020">
    <property type="term" value="C:membrane"/>
    <property type="evidence" value="ECO:0007669"/>
    <property type="project" value="UniProtKB-SubCell"/>
</dbReference>
<feature type="transmembrane region" description="Helical" evidence="6">
    <location>
        <begin position="35"/>
        <end position="56"/>
    </location>
</feature>
<dbReference type="RefSeq" id="WP_139980932.1">
    <property type="nucleotide sequence ID" value="NZ_CP041046.1"/>
</dbReference>
<evidence type="ECO:0000256" key="3">
    <source>
        <dbReference type="ARBA" id="ARBA00022989"/>
    </source>
</evidence>
<keyword evidence="2 6" id="KW-0812">Transmembrane</keyword>
<sequence length="334" mass="35262">MLKKKNSPKIDNVVSSSVNFEVTIADEARRSAKRAWMVASCSLVVSLCLIGGYFYILPLKEKVPYIVLADPYSGTSQLARLSDDLLNRQVTSSEAVNRSNIAHFILARESYDLALTNLRDWPTVMTMAAKNVATPYRALHSPGNPNSPYKLYGTNKAIRVKILSIVLVGGGVNATPKGATVRFQRTVYDKSTGGSVPLDSKIATMEFVYKSNLLMDDQSRVENPLGFQVTTYRVDNDYGTSVPAEVPQQGAAAAPQPAAPAPGEPGVDPDDMPATGAPAPAPEVLQNGAIPPAPMPAGAAYPGAVPLAQPVAQPAAPAPVARPTAPSAANGGRR</sequence>
<gene>
    <name evidence="8" type="ORF">FIV34_06815</name>
</gene>
<proteinExistence type="predicted"/>
<accession>A0A4Y5Z0X9</accession>
<dbReference type="InterPro" id="IPR032710">
    <property type="entry name" value="NTF2-like_dom_sf"/>
</dbReference>
<keyword evidence="9" id="KW-1185">Reference proteome</keyword>
<dbReference type="Gene3D" id="3.10.450.230">
    <property type="entry name" value="VirB8 protein"/>
    <property type="match status" value="1"/>
</dbReference>
<reference evidence="8 9" key="1">
    <citation type="submission" date="2019-06" db="EMBL/GenBank/DDBJ databases">
        <title>A complete genome sequence for Luteibacter pinisoli MAH-14.</title>
        <authorList>
            <person name="Baltrus D.A."/>
        </authorList>
    </citation>
    <scope>NUCLEOTIDE SEQUENCE [LARGE SCALE GENOMIC DNA]</scope>
    <source>
        <strain evidence="8 9">MAH-14</strain>
    </source>
</reference>
<dbReference type="InterPro" id="IPR007430">
    <property type="entry name" value="VirB8"/>
</dbReference>
<evidence type="ECO:0000256" key="5">
    <source>
        <dbReference type="SAM" id="MobiDB-lite"/>
    </source>
</evidence>
<evidence type="ECO:0000259" key="7">
    <source>
        <dbReference type="Pfam" id="PF04335"/>
    </source>
</evidence>
<keyword evidence="4 6" id="KW-0472">Membrane</keyword>